<evidence type="ECO:0000256" key="1">
    <source>
        <dbReference type="ARBA" id="ARBA00022857"/>
    </source>
</evidence>
<name>A0A067NG52_PLEO1</name>
<gene>
    <name evidence="4" type="ORF">PLEOSDRAFT_1108732</name>
</gene>
<evidence type="ECO:0000256" key="2">
    <source>
        <dbReference type="ARBA" id="ARBA00023002"/>
    </source>
</evidence>
<evidence type="ECO:0000259" key="3">
    <source>
        <dbReference type="Pfam" id="PF05368"/>
    </source>
</evidence>
<sequence>MSKTHVLIGASGCTGGTIAKALHQAGNFRLSILVRKSSINKPAVQELTDAEVIVEDIFDSSAKLQYYLGGVDVLISKVLVMVDQRPLLLAAKKAGVGRDVPSDFGPTAPRGVMFMHDLKLEVRDYIKELELPHTFIEVGVWLSGMFPLCTPRGTRP</sequence>
<dbReference type="InterPro" id="IPR051609">
    <property type="entry name" value="NmrA/Isoflavone_reductase-like"/>
</dbReference>
<evidence type="ECO:0000313" key="4">
    <source>
        <dbReference type="EMBL" id="KDQ23097.1"/>
    </source>
</evidence>
<dbReference type="Gene3D" id="3.40.50.720">
    <property type="entry name" value="NAD(P)-binding Rossmann-like Domain"/>
    <property type="match status" value="1"/>
</dbReference>
<dbReference type="Pfam" id="PF05368">
    <property type="entry name" value="NmrA"/>
    <property type="match status" value="1"/>
</dbReference>
<dbReference type="AlphaFoldDB" id="A0A067NG52"/>
<dbReference type="PANTHER" id="PTHR47706">
    <property type="entry name" value="NMRA-LIKE FAMILY PROTEIN"/>
    <property type="match status" value="1"/>
</dbReference>
<dbReference type="EMBL" id="KL198013">
    <property type="protein sequence ID" value="KDQ23097.1"/>
    <property type="molecule type" value="Genomic_DNA"/>
</dbReference>
<accession>A0A067NG52</accession>
<protein>
    <recommendedName>
        <fullName evidence="3">NmrA-like domain-containing protein</fullName>
    </recommendedName>
</protein>
<dbReference type="PANTHER" id="PTHR47706:SF9">
    <property type="entry name" value="NMRA-LIKE DOMAIN-CONTAINING PROTEIN-RELATED"/>
    <property type="match status" value="1"/>
</dbReference>
<dbReference type="Gene3D" id="3.90.25.10">
    <property type="entry name" value="UDP-galactose 4-epimerase, domain 1"/>
    <property type="match status" value="1"/>
</dbReference>
<evidence type="ECO:0000313" key="5">
    <source>
        <dbReference type="Proteomes" id="UP000027073"/>
    </source>
</evidence>
<dbReference type="OrthoDB" id="5283654at2759"/>
<keyword evidence="2" id="KW-0560">Oxidoreductase</keyword>
<proteinExistence type="predicted"/>
<reference evidence="5" key="1">
    <citation type="journal article" date="2014" name="Proc. Natl. Acad. Sci. U.S.A.">
        <title>Extensive sampling of basidiomycete genomes demonstrates inadequacy of the white-rot/brown-rot paradigm for wood decay fungi.</title>
        <authorList>
            <person name="Riley R."/>
            <person name="Salamov A.A."/>
            <person name="Brown D.W."/>
            <person name="Nagy L.G."/>
            <person name="Floudas D."/>
            <person name="Held B.W."/>
            <person name="Levasseur A."/>
            <person name="Lombard V."/>
            <person name="Morin E."/>
            <person name="Otillar R."/>
            <person name="Lindquist E.A."/>
            <person name="Sun H."/>
            <person name="LaButti K.M."/>
            <person name="Schmutz J."/>
            <person name="Jabbour D."/>
            <person name="Luo H."/>
            <person name="Baker S.E."/>
            <person name="Pisabarro A.G."/>
            <person name="Walton J.D."/>
            <person name="Blanchette R.A."/>
            <person name="Henrissat B."/>
            <person name="Martin F."/>
            <person name="Cullen D."/>
            <person name="Hibbett D.S."/>
            <person name="Grigoriev I.V."/>
        </authorList>
    </citation>
    <scope>NUCLEOTIDE SEQUENCE [LARGE SCALE GENOMIC DNA]</scope>
    <source>
        <strain evidence="5">PC15</strain>
    </source>
</reference>
<feature type="domain" description="NmrA-like" evidence="3">
    <location>
        <begin position="2"/>
        <end position="140"/>
    </location>
</feature>
<dbReference type="InParanoid" id="A0A067NG52"/>
<dbReference type="InterPro" id="IPR036291">
    <property type="entry name" value="NAD(P)-bd_dom_sf"/>
</dbReference>
<organism evidence="4 5">
    <name type="scientific">Pleurotus ostreatus (strain PC15)</name>
    <name type="common">Oyster mushroom</name>
    <dbReference type="NCBI Taxonomy" id="1137138"/>
    <lineage>
        <taxon>Eukaryota</taxon>
        <taxon>Fungi</taxon>
        <taxon>Dikarya</taxon>
        <taxon>Basidiomycota</taxon>
        <taxon>Agaricomycotina</taxon>
        <taxon>Agaricomycetes</taxon>
        <taxon>Agaricomycetidae</taxon>
        <taxon>Agaricales</taxon>
        <taxon>Pleurotineae</taxon>
        <taxon>Pleurotaceae</taxon>
        <taxon>Pleurotus</taxon>
    </lineage>
</organism>
<dbReference type="HOGENOM" id="CLU_1687414_0_0_1"/>
<dbReference type="Proteomes" id="UP000027073">
    <property type="component" value="Unassembled WGS sequence"/>
</dbReference>
<dbReference type="VEuPathDB" id="FungiDB:PLEOSDRAFT_1108732"/>
<dbReference type="SUPFAM" id="SSF51735">
    <property type="entry name" value="NAD(P)-binding Rossmann-fold domains"/>
    <property type="match status" value="1"/>
</dbReference>
<dbReference type="STRING" id="1137138.A0A067NG52"/>
<dbReference type="GO" id="GO:0016491">
    <property type="term" value="F:oxidoreductase activity"/>
    <property type="evidence" value="ECO:0007669"/>
    <property type="project" value="UniProtKB-KW"/>
</dbReference>
<keyword evidence="1" id="KW-0521">NADP</keyword>
<dbReference type="InterPro" id="IPR008030">
    <property type="entry name" value="NmrA-like"/>
</dbReference>